<evidence type="ECO:0000313" key="9">
    <source>
        <dbReference type="EMBL" id="ADT84306.1"/>
    </source>
</evidence>
<dbReference type="Gene3D" id="3.30.70.20">
    <property type="match status" value="1"/>
</dbReference>
<dbReference type="OrthoDB" id="5583at2157"/>
<keyword evidence="2 7" id="KW-0813">Transport</keyword>
<dbReference type="GO" id="GO:0009055">
    <property type="term" value="F:electron transfer activity"/>
    <property type="evidence" value="ECO:0007669"/>
    <property type="project" value="UniProtKB-UniRule"/>
</dbReference>
<evidence type="ECO:0000256" key="3">
    <source>
        <dbReference type="ARBA" id="ARBA00022723"/>
    </source>
</evidence>
<sequence>MAKWKVWVDRDVCIGDAICASLCPDVFEMDDEGKSFAKVEIVGEDLIDCVNEAAEACPVSCIHVEQIE</sequence>
<dbReference type="PANTHER" id="PTHR36923:SF3">
    <property type="entry name" value="FERREDOXIN"/>
    <property type="match status" value="1"/>
</dbReference>
<organism evidence="9 10">
    <name type="scientific">Thermococcus barophilus (strain DSM 11836 / MP)</name>
    <dbReference type="NCBI Taxonomy" id="391623"/>
    <lineage>
        <taxon>Archaea</taxon>
        <taxon>Methanobacteriati</taxon>
        <taxon>Methanobacteriota</taxon>
        <taxon>Thermococci</taxon>
        <taxon>Thermococcales</taxon>
        <taxon>Thermococcaceae</taxon>
        <taxon>Thermococcus</taxon>
    </lineage>
</organism>
<evidence type="ECO:0000256" key="6">
    <source>
        <dbReference type="ARBA" id="ARBA00023014"/>
    </source>
</evidence>
<evidence type="ECO:0000256" key="1">
    <source>
        <dbReference type="ARBA" id="ARBA00001966"/>
    </source>
</evidence>
<keyword evidence="3 7" id="KW-0479">Metal-binding</keyword>
<dbReference type="AlphaFoldDB" id="F0LHH9"/>
<dbReference type="GO" id="GO:0005506">
    <property type="term" value="F:iron ion binding"/>
    <property type="evidence" value="ECO:0007669"/>
    <property type="project" value="UniProtKB-UniRule"/>
</dbReference>
<reference evidence="9 10" key="1">
    <citation type="journal article" date="2011" name="J. Bacteriol.">
        <title>Complete genome sequence of the hyperthermophilic, piezophilic, heterotrophic, and carboxydotrophic archaeon Thermococcus barophilus MP.</title>
        <authorList>
            <person name="Vannier P."/>
            <person name="Marteinsson V.T."/>
            <person name="Fridjonsson O.H."/>
            <person name="Oger P."/>
            <person name="Jebbar M."/>
        </authorList>
    </citation>
    <scope>NUCLEOTIDE SEQUENCE [LARGE SCALE GENOMIC DNA]</scope>
    <source>
        <strain evidence="10">DSM 11836 / MP</strain>
    </source>
</reference>
<accession>F0LHH9</accession>
<gene>
    <name evidence="9" type="ordered locus">TERMP_01331</name>
</gene>
<dbReference type="InterPro" id="IPR051269">
    <property type="entry name" value="Fe-S_cluster_ET"/>
</dbReference>
<proteinExistence type="predicted"/>
<dbReference type="InterPro" id="IPR001080">
    <property type="entry name" value="3Fe4S_ferredoxin"/>
</dbReference>
<dbReference type="GeneID" id="10041647"/>
<evidence type="ECO:0000256" key="7">
    <source>
        <dbReference type="RuleBase" id="RU368020"/>
    </source>
</evidence>
<dbReference type="PRINTS" id="PR00352">
    <property type="entry name" value="3FE4SFRDOXIN"/>
</dbReference>
<keyword evidence="5 7" id="KW-0408">Iron</keyword>
<evidence type="ECO:0000256" key="4">
    <source>
        <dbReference type="ARBA" id="ARBA00022982"/>
    </source>
</evidence>
<dbReference type="InterPro" id="IPR017896">
    <property type="entry name" value="4Fe4S_Fe-S-bd"/>
</dbReference>
<feature type="domain" description="4Fe-4S ferredoxin-type" evidence="8">
    <location>
        <begin position="4"/>
        <end position="32"/>
    </location>
</feature>
<dbReference type="KEGG" id="tba:TERMP_01331"/>
<evidence type="ECO:0000259" key="8">
    <source>
        <dbReference type="PROSITE" id="PS51379"/>
    </source>
</evidence>
<evidence type="ECO:0000256" key="5">
    <source>
        <dbReference type="ARBA" id="ARBA00023004"/>
    </source>
</evidence>
<evidence type="ECO:0000313" key="10">
    <source>
        <dbReference type="Proteomes" id="UP000007478"/>
    </source>
</evidence>
<dbReference type="GO" id="GO:0051536">
    <property type="term" value="F:iron-sulfur cluster binding"/>
    <property type="evidence" value="ECO:0007669"/>
    <property type="project" value="UniProtKB-KW"/>
</dbReference>
<dbReference type="HOGENOM" id="CLU_139698_6_4_2"/>
<dbReference type="EMBL" id="CP002372">
    <property type="protein sequence ID" value="ADT84306.1"/>
    <property type="molecule type" value="Genomic_DNA"/>
</dbReference>
<dbReference type="PANTHER" id="PTHR36923">
    <property type="entry name" value="FERREDOXIN"/>
    <property type="match status" value="1"/>
</dbReference>
<comment type="function">
    <text evidence="7">Ferredoxins are iron-sulfur proteins that transfer electrons in a wide variety of metabolic reactions.</text>
</comment>
<keyword evidence="6 7" id="KW-0411">Iron-sulfur</keyword>
<dbReference type="Proteomes" id="UP000007478">
    <property type="component" value="Chromosome"/>
</dbReference>
<keyword evidence="4 7" id="KW-0249">Electron transport</keyword>
<comment type="cofactor">
    <cofactor evidence="1">
        <name>[4Fe-4S] cluster</name>
        <dbReference type="ChEBI" id="CHEBI:49883"/>
    </cofactor>
</comment>
<keyword evidence="10" id="KW-1185">Reference proteome</keyword>
<dbReference type="PATRIC" id="fig|391623.17.peg.1331"/>
<dbReference type="RefSeq" id="WP_013467604.1">
    <property type="nucleotide sequence ID" value="NC_014804.1"/>
</dbReference>
<evidence type="ECO:0000256" key="2">
    <source>
        <dbReference type="ARBA" id="ARBA00022448"/>
    </source>
</evidence>
<name>F0LHH9_THEBM</name>
<dbReference type="PROSITE" id="PS51379">
    <property type="entry name" value="4FE4S_FER_2"/>
    <property type="match status" value="1"/>
</dbReference>
<dbReference type="eggNOG" id="arCOG00349">
    <property type="taxonomic scope" value="Archaea"/>
</dbReference>
<dbReference type="Pfam" id="PF13370">
    <property type="entry name" value="Fer4_13"/>
    <property type="match status" value="1"/>
</dbReference>
<protein>
    <recommendedName>
        <fullName evidence="7">Ferredoxin</fullName>
    </recommendedName>
</protein>
<dbReference type="SUPFAM" id="SSF54862">
    <property type="entry name" value="4Fe-4S ferredoxins"/>
    <property type="match status" value="1"/>
</dbReference>